<feature type="signal peptide" evidence="1">
    <location>
        <begin position="1"/>
        <end position="16"/>
    </location>
</feature>
<name>A0A6G5QMA2_CAMRE</name>
<dbReference type="InterPro" id="IPR036873">
    <property type="entry name" value="Rhodanese-like_dom_sf"/>
</dbReference>
<organism evidence="3 4">
    <name type="scientific">Campylobacter rectus</name>
    <name type="common">Wolinella recta</name>
    <dbReference type="NCBI Taxonomy" id="203"/>
    <lineage>
        <taxon>Bacteria</taxon>
        <taxon>Pseudomonadati</taxon>
        <taxon>Campylobacterota</taxon>
        <taxon>Epsilonproteobacteria</taxon>
        <taxon>Campylobacterales</taxon>
        <taxon>Campylobacteraceae</taxon>
        <taxon>Campylobacter</taxon>
    </lineage>
</organism>
<keyword evidence="1" id="KW-0732">Signal</keyword>
<dbReference type="AlphaFoldDB" id="A0A6G5QMA2"/>
<dbReference type="SMART" id="SM00450">
    <property type="entry name" value="RHOD"/>
    <property type="match status" value="1"/>
</dbReference>
<dbReference type="PROSITE" id="PS50206">
    <property type="entry name" value="RHODANESE_3"/>
    <property type="match status" value="1"/>
</dbReference>
<sequence length="125" mass="13682">MRKILLLGVAAAMAFAEISTVQVSPEAIKNYEQIVDIRTPGEWMETGVIKGAKTITFNPRDKEGFLNEIKSQVDLKKPVALICRSGRRSAIAAMIIDSAELNIINLDGGMGSLINQGYETVPYQK</sequence>
<feature type="domain" description="Rhodanese" evidence="2">
    <location>
        <begin position="33"/>
        <end position="122"/>
    </location>
</feature>
<evidence type="ECO:0000313" key="3">
    <source>
        <dbReference type="EMBL" id="QCD46724.1"/>
    </source>
</evidence>
<evidence type="ECO:0000313" key="4">
    <source>
        <dbReference type="Proteomes" id="UP000502377"/>
    </source>
</evidence>
<dbReference type="InterPro" id="IPR001763">
    <property type="entry name" value="Rhodanese-like_dom"/>
</dbReference>
<gene>
    <name evidence="3" type="ORF">CRECT_1059</name>
</gene>
<dbReference type="PANTHER" id="PTHR45431">
    <property type="entry name" value="RHODANESE-LIKE DOMAIN-CONTAINING PROTEIN 15, CHLOROPLASTIC"/>
    <property type="match status" value="1"/>
</dbReference>
<dbReference type="SUPFAM" id="SSF52821">
    <property type="entry name" value="Rhodanese/Cell cycle control phosphatase"/>
    <property type="match status" value="1"/>
</dbReference>
<dbReference type="CDD" id="cd00158">
    <property type="entry name" value="RHOD"/>
    <property type="match status" value="1"/>
</dbReference>
<dbReference type="PANTHER" id="PTHR45431:SF3">
    <property type="entry name" value="RHODANESE-LIKE DOMAIN-CONTAINING PROTEIN 15, CHLOROPLASTIC"/>
    <property type="match status" value="1"/>
</dbReference>
<proteinExistence type="predicted"/>
<dbReference type="EMBL" id="CP012543">
    <property type="protein sequence ID" value="QCD46724.1"/>
    <property type="molecule type" value="Genomic_DNA"/>
</dbReference>
<dbReference type="Gene3D" id="3.40.250.10">
    <property type="entry name" value="Rhodanese-like domain"/>
    <property type="match status" value="1"/>
</dbReference>
<dbReference type="Proteomes" id="UP000502377">
    <property type="component" value="Chromosome"/>
</dbReference>
<reference evidence="3 4" key="1">
    <citation type="submission" date="2016-07" db="EMBL/GenBank/DDBJ databases">
        <title>Comparative genomics of the Campylobacter concisus group.</title>
        <authorList>
            <person name="Miller W.G."/>
            <person name="Yee E."/>
            <person name="Chapman M.H."/>
            <person name="Huynh S."/>
            <person name="Bono J.L."/>
            <person name="On S.L.W."/>
            <person name="StLeger J."/>
            <person name="Foster G."/>
            <person name="Parker C.T."/>
        </authorList>
    </citation>
    <scope>NUCLEOTIDE SEQUENCE [LARGE SCALE GENOMIC DNA]</scope>
    <source>
        <strain evidence="3 4">ATCC 33238</strain>
    </source>
</reference>
<evidence type="ECO:0000259" key="2">
    <source>
        <dbReference type="PROSITE" id="PS50206"/>
    </source>
</evidence>
<evidence type="ECO:0000256" key="1">
    <source>
        <dbReference type="SAM" id="SignalP"/>
    </source>
</evidence>
<protein>
    <submittedName>
        <fullName evidence="3">Putative rhodanese-related sulfurtransferase</fullName>
    </submittedName>
</protein>
<accession>A0A6G5QMA2</accession>
<feature type="chain" id="PRO_5026116630" evidence="1">
    <location>
        <begin position="17"/>
        <end position="125"/>
    </location>
</feature>
<dbReference type="Pfam" id="PF00581">
    <property type="entry name" value="Rhodanese"/>
    <property type="match status" value="1"/>
</dbReference>
<dbReference type="KEGG" id="crx:CRECT_1059"/>
<keyword evidence="3" id="KW-0808">Transferase</keyword>
<dbReference type="InterPro" id="IPR052367">
    <property type="entry name" value="Thiosulfate_ST/Rhodanese-like"/>
</dbReference>
<dbReference type="GO" id="GO:0016740">
    <property type="term" value="F:transferase activity"/>
    <property type="evidence" value="ECO:0007669"/>
    <property type="project" value="UniProtKB-KW"/>
</dbReference>
<dbReference type="RefSeq" id="WP_004320626.1">
    <property type="nucleotide sequence ID" value="NZ_CP012543.1"/>
</dbReference>